<dbReference type="Proteomes" id="UP001080333">
    <property type="component" value="Unassembled WGS sequence"/>
</dbReference>
<protein>
    <submittedName>
        <fullName evidence="2">Uncharacterized protein</fullName>
    </submittedName>
</protein>
<evidence type="ECO:0000313" key="3">
    <source>
        <dbReference type="Proteomes" id="UP001080333"/>
    </source>
</evidence>
<proteinExistence type="predicted"/>
<evidence type="ECO:0000313" key="2">
    <source>
        <dbReference type="EMBL" id="MCX7578220.1"/>
    </source>
</evidence>
<keyword evidence="1" id="KW-0812">Transmembrane</keyword>
<evidence type="ECO:0000256" key="1">
    <source>
        <dbReference type="SAM" id="Phobius"/>
    </source>
</evidence>
<dbReference type="AlphaFoldDB" id="A0A9X3EG64"/>
<name>A0A9X3EG64_9LACO</name>
<keyword evidence="1" id="KW-1133">Transmembrane helix</keyword>
<comment type="caution">
    <text evidence="2">The sequence shown here is derived from an EMBL/GenBank/DDBJ whole genome shotgun (WGS) entry which is preliminary data.</text>
</comment>
<keyword evidence="1" id="KW-0472">Membrane</keyword>
<sequence>MIWPHDVLSWLTIGSILIGVLTGLVKVVIINPLSVKIDELNGNFTTLNTALVKSQSDFKKLEDRVDGHDLKLTEHSEQIKTLFHKEV</sequence>
<dbReference type="RefSeq" id="WP_200136456.1">
    <property type="nucleotide sequence ID" value="NZ_QVOQ01000005.1"/>
</dbReference>
<reference evidence="2" key="1">
    <citation type="submission" date="2018-08" db="EMBL/GenBank/DDBJ databases">
        <title>Draft genome sequences of Leuconostoc spp. and Weissella spp. with biocontrol potential.</title>
        <authorList>
            <person name="Lo R."/>
            <person name="Ho V.T.T."/>
            <person name="Turner M.S."/>
        </authorList>
    </citation>
    <scope>NUCLEOTIDE SEQUENCE</scope>
    <source>
        <strain evidence="2">156</strain>
    </source>
</reference>
<gene>
    <name evidence="2" type="ORF">D0502_02245</name>
</gene>
<organism evidence="2 3">
    <name type="scientific">Leuconostoc falkenbergense</name>
    <dbReference type="NCBI Taxonomy" id="2766470"/>
    <lineage>
        <taxon>Bacteria</taxon>
        <taxon>Bacillati</taxon>
        <taxon>Bacillota</taxon>
        <taxon>Bacilli</taxon>
        <taxon>Lactobacillales</taxon>
        <taxon>Lactobacillaceae</taxon>
        <taxon>Leuconostoc</taxon>
    </lineage>
</organism>
<accession>A0A9X3EG64</accession>
<dbReference type="EMBL" id="QVOQ01000005">
    <property type="protein sequence ID" value="MCX7578220.1"/>
    <property type="molecule type" value="Genomic_DNA"/>
</dbReference>
<feature type="transmembrane region" description="Helical" evidence="1">
    <location>
        <begin position="7"/>
        <end position="29"/>
    </location>
</feature>